<dbReference type="GO" id="GO:0016301">
    <property type="term" value="F:kinase activity"/>
    <property type="evidence" value="ECO:0007669"/>
    <property type="project" value="UniProtKB-KW"/>
</dbReference>
<dbReference type="PROSITE" id="PS00584">
    <property type="entry name" value="PFKB_KINASES_2"/>
    <property type="match status" value="1"/>
</dbReference>
<keyword evidence="5" id="KW-0067">ATP-binding</keyword>
<reference evidence="8" key="1">
    <citation type="submission" date="2016-10" db="EMBL/GenBank/DDBJ databases">
        <authorList>
            <person name="Varghese N."/>
            <person name="Submissions S."/>
        </authorList>
    </citation>
    <scope>NUCLEOTIDE SEQUENCE [LARGE SCALE GENOMIC DNA]</scope>
    <source>
        <strain evidence="8">CGMCC 1.7739</strain>
    </source>
</reference>
<dbReference type="PANTHER" id="PTHR43085:SF1">
    <property type="entry name" value="PSEUDOURIDINE KINASE-RELATED"/>
    <property type="match status" value="1"/>
</dbReference>
<feature type="domain" description="Carbohydrate kinase PfkB" evidence="6">
    <location>
        <begin position="15"/>
        <end position="318"/>
    </location>
</feature>
<name>A0A1I2NRH1_9EURY</name>
<protein>
    <submittedName>
        <fullName evidence="7">Fructokinase</fullName>
    </submittedName>
</protein>
<dbReference type="InterPro" id="IPR029056">
    <property type="entry name" value="Ribokinase-like"/>
</dbReference>
<evidence type="ECO:0000313" key="7">
    <source>
        <dbReference type="EMBL" id="SFG06595.1"/>
    </source>
</evidence>
<dbReference type="InterPro" id="IPR050306">
    <property type="entry name" value="PfkB_Carbo_kinase"/>
</dbReference>
<evidence type="ECO:0000313" key="8">
    <source>
        <dbReference type="Proteomes" id="UP000198876"/>
    </source>
</evidence>
<evidence type="ECO:0000256" key="1">
    <source>
        <dbReference type="ARBA" id="ARBA00010688"/>
    </source>
</evidence>
<dbReference type="STRING" id="553467.SAMN04488063_1315"/>
<evidence type="ECO:0000256" key="4">
    <source>
        <dbReference type="ARBA" id="ARBA00022777"/>
    </source>
</evidence>
<dbReference type="Gene3D" id="3.40.1190.20">
    <property type="match status" value="1"/>
</dbReference>
<organism evidence="7 8">
    <name type="scientific">Halopelagius inordinatus</name>
    <dbReference type="NCBI Taxonomy" id="553467"/>
    <lineage>
        <taxon>Archaea</taxon>
        <taxon>Methanobacteriati</taxon>
        <taxon>Methanobacteriota</taxon>
        <taxon>Stenosarchaea group</taxon>
        <taxon>Halobacteria</taxon>
        <taxon>Halobacteriales</taxon>
        <taxon>Haloferacaceae</taxon>
    </lineage>
</organism>
<dbReference type="InterPro" id="IPR002173">
    <property type="entry name" value="Carboh/pur_kinase_PfkB_CS"/>
</dbReference>
<evidence type="ECO:0000256" key="3">
    <source>
        <dbReference type="ARBA" id="ARBA00022741"/>
    </source>
</evidence>
<keyword evidence="8" id="KW-1185">Reference proteome</keyword>
<proteinExistence type="inferred from homology"/>
<keyword evidence="2" id="KW-0808">Transferase</keyword>
<keyword evidence="4 7" id="KW-0418">Kinase</keyword>
<dbReference type="GO" id="GO:0005524">
    <property type="term" value="F:ATP binding"/>
    <property type="evidence" value="ECO:0007669"/>
    <property type="project" value="UniProtKB-KW"/>
</dbReference>
<dbReference type="OrthoDB" id="124714at2157"/>
<accession>A0A1I2NRH1</accession>
<dbReference type="PANTHER" id="PTHR43085">
    <property type="entry name" value="HEXOKINASE FAMILY MEMBER"/>
    <property type="match status" value="1"/>
</dbReference>
<dbReference type="Pfam" id="PF00294">
    <property type="entry name" value="PfkB"/>
    <property type="match status" value="1"/>
</dbReference>
<gene>
    <name evidence="7" type="ORF">SAMN04488063_1315</name>
</gene>
<evidence type="ECO:0000259" key="6">
    <source>
        <dbReference type="Pfam" id="PF00294"/>
    </source>
</evidence>
<dbReference type="SUPFAM" id="SSF53613">
    <property type="entry name" value="Ribokinase-like"/>
    <property type="match status" value="1"/>
</dbReference>
<dbReference type="CDD" id="cd01167">
    <property type="entry name" value="bac_FRK"/>
    <property type="match status" value="1"/>
</dbReference>
<sequence length="330" mass="34919">MTDEPRTEPDGGSPRVVVAGETLIDFLPDREGPLSGVESFSRRAGGAPANVAVALAHLDETPRFWTRVGDDPFGDFLEDTLRKRGVPTEYVERDPVAKTSLAFVAHGEKAERGFSFYRDETADTRMEPGGLPDSALEGVEWVHVGGVALADEPSREATFDLMRRAREAGATVSFDPNARPELWEAFDYVGSMREAFGLADVVKATPEDMAAFDVRGDPSELAHAILDEGPHTALLTLGGEGSVAVTSDGSPWTADLSVVAHDGYEVTPVDTTGAGDAFTAGVIAALVGNEPLSEVLAFANAVAAVTTTGAGAMTTLPDREAVRAFRDERA</sequence>
<evidence type="ECO:0000256" key="5">
    <source>
        <dbReference type="ARBA" id="ARBA00022840"/>
    </source>
</evidence>
<evidence type="ECO:0000256" key="2">
    <source>
        <dbReference type="ARBA" id="ARBA00022679"/>
    </source>
</evidence>
<dbReference type="Proteomes" id="UP000198876">
    <property type="component" value="Unassembled WGS sequence"/>
</dbReference>
<dbReference type="InterPro" id="IPR011611">
    <property type="entry name" value="PfkB_dom"/>
</dbReference>
<keyword evidence="3" id="KW-0547">Nucleotide-binding</keyword>
<dbReference type="AlphaFoldDB" id="A0A1I2NRH1"/>
<dbReference type="RefSeq" id="WP_092890092.1">
    <property type="nucleotide sequence ID" value="NZ_FOOQ01000001.1"/>
</dbReference>
<dbReference type="EMBL" id="FOOQ01000001">
    <property type="protein sequence ID" value="SFG06595.1"/>
    <property type="molecule type" value="Genomic_DNA"/>
</dbReference>
<comment type="similarity">
    <text evidence="1">Belongs to the carbohydrate kinase PfkB family.</text>
</comment>